<feature type="compositionally biased region" description="Basic and acidic residues" evidence="1">
    <location>
        <begin position="275"/>
        <end position="291"/>
    </location>
</feature>
<evidence type="ECO:0000313" key="3">
    <source>
        <dbReference type="Proteomes" id="UP000799750"/>
    </source>
</evidence>
<keyword evidence="3" id="KW-1185">Reference proteome</keyword>
<reference evidence="2" key="1">
    <citation type="journal article" date="2020" name="Stud. Mycol.">
        <title>101 Dothideomycetes genomes: a test case for predicting lifestyles and emergence of pathogens.</title>
        <authorList>
            <person name="Haridas S."/>
            <person name="Albert R."/>
            <person name="Binder M."/>
            <person name="Bloem J."/>
            <person name="Labutti K."/>
            <person name="Salamov A."/>
            <person name="Andreopoulos B."/>
            <person name="Baker S."/>
            <person name="Barry K."/>
            <person name="Bills G."/>
            <person name="Bluhm B."/>
            <person name="Cannon C."/>
            <person name="Castanera R."/>
            <person name="Culley D."/>
            <person name="Daum C."/>
            <person name="Ezra D."/>
            <person name="Gonzalez J."/>
            <person name="Henrissat B."/>
            <person name="Kuo A."/>
            <person name="Liang C."/>
            <person name="Lipzen A."/>
            <person name="Lutzoni F."/>
            <person name="Magnuson J."/>
            <person name="Mondo S."/>
            <person name="Nolan M."/>
            <person name="Ohm R."/>
            <person name="Pangilinan J."/>
            <person name="Park H.-J."/>
            <person name="Ramirez L."/>
            <person name="Alfaro M."/>
            <person name="Sun H."/>
            <person name="Tritt A."/>
            <person name="Yoshinaga Y."/>
            <person name="Zwiers L.-H."/>
            <person name="Turgeon B."/>
            <person name="Goodwin S."/>
            <person name="Spatafora J."/>
            <person name="Crous P."/>
            <person name="Grigoriev I."/>
        </authorList>
    </citation>
    <scope>NUCLEOTIDE SEQUENCE</scope>
    <source>
        <strain evidence="2">CBS 269.34</strain>
    </source>
</reference>
<feature type="compositionally biased region" description="Basic residues" evidence="1">
    <location>
        <begin position="311"/>
        <end position="321"/>
    </location>
</feature>
<gene>
    <name evidence="2" type="ORF">BU16DRAFT_532540</name>
</gene>
<dbReference type="Proteomes" id="UP000799750">
    <property type="component" value="Unassembled WGS sequence"/>
</dbReference>
<accession>A0A6A6RCN3</accession>
<dbReference type="EMBL" id="MU004181">
    <property type="protein sequence ID" value="KAF2502152.1"/>
    <property type="molecule type" value="Genomic_DNA"/>
</dbReference>
<evidence type="ECO:0000256" key="1">
    <source>
        <dbReference type="SAM" id="MobiDB-lite"/>
    </source>
</evidence>
<sequence>MSTPRPSGCPLLSLSPMLAAYTSRFDTSANKASERMTGDSPSDTTILDNTTARLTWIFNAQMHMSGYEPVKGFYYDVKVETNWVERELEAPLFSTPTPLSYDPDWSLPAAAEVQQTAWGARAIITVDIPTEDMMDQSRWVEEGLMVNRGRVVEQCWEEELRGWEDLLATPQTTTNTTETRDARTDSAHLPGQQKATCTVPGPAYGFPIGFRPGEVTIGVLGGQEVVRGQRYLAPWQPVGFQSKREALKAMYIMALYQEHLLAEQEAVEAVVREAEAEKERKKERDNKLARDARKRAHEQGATGERGGRGGRGGRGRRGGRRGRGEGRGT</sequence>
<dbReference type="OrthoDB" id="10476108at2759"/>
<feature type="region of interest" description="Disordered" evidence="1">
    <location>
        <begin position="275"/>
        <end position="329"/>
    </location>
</feature>
<evidence type="ECO:0000313" key="2">
    <source>
        <dbReference type="EMBL" id="KAF2502152.1"/>
    </source>
</evidence>
<feature type="region of interest" description="Disordered" evidence="1">
    <location>
        <begin position="172"/>
        <end position="196"/>
    </location>
</feature>
<proteinExistence type="predicted"/>
<dbReference type="AlphaFoldDB" id="A0A6A6RCN3"/>
<protein>
    <submittedName>
        <fullName evidence="2">Uncharacterized protein</fullName>
    </submittedName>
</protein>
<organism evidence="2 3">
    <name type="scientific">Lophium mytilinum</name>
    <dbReference type="NCBI Taxonomy" id="390894"/>
    <lineage>
        <taxon>Eukaryota</taxon>
        <taxon>Fungi</taxon>
        <taxon>Dikarya</taxon>
        <taxon>Ascomycota</taxon>
        <taxon>Pezizomycotina</taxon>
        <taxon>Dothideomycetes</taxon>
        <taxon>Pleosporomycetidae</taxon>
        <taxon>Mytilinidiales</taxon>
        <taxon>Mytilinidiaceae</taxon>
        <taxon>Lophium</taxon>
    </lineage>
</organism>
<name>A0A6A6RCN3_9PEZI</name>